<proteinExistence type="predicted"/>
<dbReference type="SUPFAM" id="SSF141571">
    <property type="entry name" value="Pentapeptide repeat-like"/>
    <property type="match status" value="1"/>
</dbReference>
<dbReference type="RefSeq" id="WP_267774908.1">
    <property type="nucleotide sequence ID" value="NZ_JAPNKE010000002.1"/>
</dbReference>
<evidence type="ECO:0000313" key="2">
    <source>
        <dbReference type="Proteomes" id="UP001150924"/>
    </source>
</evidence>
<dbReference type="Pfam" id="PF13599">
    <property type="entry name" value="Pentapeptide_4"/>
    <property type="match status" value="1"/>
</dbReference>
<reference evidence="1" key="1">
    <citation type="submission" date="2022-11" db="EMBL/GenBank/DDBJ databases">
        <title>Minimal conservation of predation-associated metabolite biosynthetic gene clusters underscores biosynthetic potential of Myxococcota including descriptions for ten novel species: Archangium lansinium sp. nov., Myxococcus landrumus sp. nov., Nannocystis bai.</title>
        <authorList>
            <person name="Ahearne A."/>
            <person name="Stevens C."/>
            <person name="Phillips K."/>
        </authorList>
    </citation>
    <scope>NUCLEOTIDE SEQUENCE</scope>
    <source>
        <strain evidence="1">Na p29</strain>
    </source>
</reference>
<protein>
    <submittedName>
        <fullName evidence="1">Pentapeptide repeat-containing protein</fullName>
    </submittedName>
</protein>
<keyword evidence="2" id="KW-1185">Reference proteome</keyword>
<evidence type="ECO:0000313" key="1">
    <source>
        <dbReference type="EMBL" id="MCY1011622.1"/>
    </source>
</evidence>
<gene>
    <name evidence="1" type="ORF">OV079_39890</name>
</gene>
<dbReference type="EMBL" id="JAPNKE010000002">
    <property type="protein sequence ID" value="MCY1011622.1"/>
    <property type="molecule type" value="Genomic_DNA"/>
</dbReference>
<name>A0A9X3J0F4_9BACT</name>
<sequence>MRPKELARLIEATPRDRDGVVRVEGVVLDPRSAWPLRDNHRLRFERVDFGAPLFGSFWTRPTFRGCVFVDCDLDGVNATRTSFVDCAFERLSVGRRLFSAFSRCAFRACTFVDCTLASAELSECSFHDVAFTRCEIARTNFSRCALVDTTFTGALRTVNLTASAATRVDLRGCAIVDSSLLDGPELDLRLPDGPNNFVAYPRAFVAAVEALEPVLSPGNHDELRAVAAFVAGSTYGEIVDESLFARISADQRGLVLERLFALRDLRA</sequence>
<dbReference type="AlphaFoldDB" id="A0A9X3J0F4"/>
<dbReference type="InterPro" id="IPR001646">
    <property type="entry name" value="5peptide_repeat"/>
</dbReference>
<organism evidence="1 2">
    <name type="scientific">Nannocystis pusilla</name>
    <dbReference type="NCBI Taxonomy" id="889268"/>
    <lineage>
        <taxon>Bacteria</taxon>
        <taxon>Pseudomonadati</taxon>
        <taxon>Myxococcota</taxon>
        <taxon>Polyangia</taxon>
        <taxon>Nannocystales</taxon>
        <taxon>Nannocystaceae</taxon>
        <taxon>Nannocystis</taxon>
    </lineage>
</organism>
<dbReference type="Gene3D" id="2.160.20.80">
    <property type="entry name" value="E3 ubiquitin-protein ligase SopA"/>
    <property type="match status" value="1"/>
</dbReference>
<accession>A0A9X3J0F4</accession>
<dbReference type="PANTHER" id="PTHR42999">
    <property type="entry name" value="ANTIBIOTIC RESISTANCE PROTEIN MCBG"/>
    <property type="match status" value="1"/>
</dbReference>
<dbReference type="InterPro" id="IPR052949">
    <property type="entry name" value="PA_immunity-related"/>
</dbReference>
<comment type="caution">
    <text evidence="1">The sequence shown here is derived from an EMBL/GenBank/DDBJ whole genome shotgun (WGS) entry which is preliminary data.</text>
</comment>
<dbReference type="Proteomes" id="UP001150924">
    <property type="component" value="Unassembled WGS sequence"/>
</dbReference>
<dbReference type="PANTHER" id="PTHR42999:SF1">
    <property type="entry name" value="PENTAPEPTIDE REPEAT-CONTAINING PROTEIN"/>
    <property type="match status" value="1"/>
</dbReference>